<protein>
    <submittedName>
        <fullName evidence="1">Uncharacterized protein</fullName>
    </submittedName>
</protein>
<reference evidence="1 2" key="1">
    <citation type="journal article" date="2013" name="Pathog. Dis.">
        <title>Genome sequences of 65 Helicobacter pylori strains isolated from asymptomatic individuals and patients with gastric cancer, peptic ulcer disease, or gastritis.</title>
        <authorList>
            <person name="Blanchard T.G."/>
            <person name="Czinn S.J."/>
            <person name="Correa P."/>
            <person name="Nakazawa T."/>
            <person name="Keelan M."/>
            <person name="Morningstar L."/>
            <person name="Santana-Cruz I."/>
            <person name="Maroo A."/>
            <person name="McCracken C."/>
            <person name="Shefchek K."/>
            <person name="Daugherty S."/>
            <person name="Song Y."/>
            <person name="Fraser C.M."/>
            <person name="Fricke W.F."/>
        </authorList>
    </citation>
    <scope>NUCLEOTIDE SEQUENCE [LARGE SCALE GENOMIC DNA]</scope>
    <source>
        <strain evidence="1 2">Hp P-15</strain>
    </source>
</reference>
<sequence length="39" mass="4691">MVRRFFLFIADIFDRVLKILKTLFVFLPQALKSSVLIKY</sequence>
<name>I9WQZ5_HELPX</name>
<accession>I9WQZ5</accession>
<dbReference type="PATRIC" id="fig|992080.3.peg.1367"/>
<evidence type="ECO:0000313" key="1">
    <source>
        <dbReference type="EMBL" id="EJC06215.1"/>
    </source>
</evidence>
<evidence type="ECO:0000313" key="2">
    <source>
        <dbReference type="Proteomes" id="UP000005838"/>
    </source>
</evidence>
<comment type="caution">
    <text evidence="1">The sequence shown here is derived from an EMBL/GenBank/DDBJ whole genome shotgun (WGS) entry which is preliminary data.</text>
</comment>
<dbReference type="AlphaFoldDB" id="I9WQZ5"/>
<gene>
    <name evidence="1" type="ORF">HPHPP15_1402</name>
</gene>
<dbReference type="Proteomes" id="UP000005838">
    <property type="component" value="Unassembled WGS sequence"/>
</dbReference>
<dbReference type="EMBL" id="AKPP01000004">
    <property type="protein sequence ID" value="EJC06215.1"/>
    <property type="molecule type" value="Genomic_DNA"/>
</dbReference>
<proteinExistence type="predicted"/>
<organism evidence="1 2">
    <name type="scientific">Helicobacter pylori Hp P-15</name>
    <dbReference type="NCBI Taxonomy" id="992080"/>
    <lineage>
        <taxon>Bacteria</taxon>
        <taxon>Pseudomonadati</taxon>
        <taxon>Campylobacterota</taxon>
        <taxon>Epsilonproteobacteria</taxon>
        <taxon>Campylobacterales</taxon>
        <taxon>Helicobacteraceae</taxon>
        <taxon>Helicobacter</taxon>
    </lineage>
</organism>